<dbReference type="Proteomes" id="UP001148737">
    <property type="component" value="Unassembled WGS sequence"/>
</dbReference>
<proteinExistence type="predicted"/>
<sequence>MKLLTLLLSCLLAMLLPGASAKKGGGGSGDGNSNSDSHGGGGGGGSSGGSSSGDSSGGSSSGDEGCGIADPPPIWKWDLLPSHAKNNTGMKGVGRAYGGSFFKGEASVSYIVTASKRCRMDNFRSTHMLGYAWIGPQPSYPTGPTNPIIIGFKAWETGLSLENIGDSYAYIKKDQFCPRQPDLFRVETSHGWTDFTARTTRAADFMNMTLANSAVNSNQVLFNATMKEELGFKPTDEGLLLELPRGACSGSGDYKFALPDQLTMNGSFTNTTLNLTLSGRGNATGRGLRDAEVTAEFEITFTGVFDSDNSTHKISVKPQGEPLVAWVQSSGFSETAIRWSSRVVFFAAALLLI</sequence>
<reference evidence="1" key="1">
    <citation type="submission" date="2022-07" db="EMBL/GenBank/DDBJ databases">
        <title>Genome Sequence of Lecanicillium saksenae.</title>
        <authorList>
            <person name="Buettner E."/>
        </authorList>
    </citation>
    <scope>NUCLEOTIDE SEQUENCE</scope>
    <source>
        <strain evidence="1">VT-O1</strain>
    </source>
</reference>
<accession>A0ACC1R7A1</accession>
<evidence type="ECO:0000313" key="2">
    <source>
        <dbReference type="Proteomes" id="UP001148737"/>
    </source>
</evidence>
<comment type="caution">
    <text evidence="1">The sequence shown here is derived from an EMBL/GenBank/DDBJ whole genome shotgun (WGS) entry which is preliminary data.</text>
</comment>
<keyword evidence="2" id="KW-1185">Reference proteome</keyword>
<organism evidence="1 2">
    <name type="scientific">Lecanicillium saksenae</name>
    <dbReference type="NCBI Taxonomy" id="468837"/>
    <lineage>
        <taxon>Eukaryota</taxon>
        <taxon>Fungi</taxon>
        <taxon>Dikarya</taxon>
        <taxon>Ascomycota</taxon>
        <taxon>Pezizomycotina</taxon>
        <taxon>Sordariomycetes</taxon>
        <taxon>Hypocreomycetidae</taxon>
        <taxon>Hypocreales</taxon>
        <taxon>Cordycipitaceae</taxon>
        <taxon>Lecanicillium</taxon>
    </lineage>
</organism>
<evidence type="ECO:0000313" key="1">
    <source>
        <dbReference type="EMBL" id="KAJ3498135.1"/>
    </source>
</evidence>
<name>A0ACC1R7A1_9HYPO</name>
<gene>
    <name evidence="1" type="ORF">NLG97_g1349</name>
</gene>
<protein>
    <submittedName>
        <fullName evidence="1">Uncharacterized protein</fullName>
    </submittedName>
</protein>
<dbReference type="EMBL" id="JANAKD010000068">
    <property type="protein sequence ID" value="KAJ3498135.1"/>
    <property type="molecule type" value="Genomic_DNA"/>
</dbReference>